<feature type="binding site" evidence="5">
    <location>
        <position position="197"/>
    </location>
    <ligand>
        <name>a divalent metal cation</name>
        <dbReference type="ChEBI" id="CHEBI:60240"/>
        <label>1</label>
    </ligand>
</feature>
<evidence type="ECO:0000256" key="4">
    <source>
        <dbReference type="ARBA" id="ARBA00022801"/>
    </source>
</evidence>
<dbReference type="PANTHER" id="PTHR43330">
    <property type="entry name" value="METHIONINE AMINOPEPTIDASE"/>
    <property type="match status" value="1"/>
</dbReference>
<reference evidence="8" key="1">
    <citation type="submission" date="2020-11" db="EMBL/GenBank/DDBJ databases">
        <authorList>
            <consortium name="DOE Joint Genome Institute"/>
            <person name="Ahrendt S."/>
            <person name="Riley R."/>
            <person name="Andreopoulos W."/>
            <person name="Labutti K."/>
            <person name="Pangilinan J."/>
            <person name="Ruiz-Duenas F.J."/>
            <person name="Barrasa J.M."/>
            <person name="Sanchez-Garcia M."/>
            <person name="Camarero S."/>
            <person name="Miyauchi S."/>
            <person name="Serrano A."/>
            <person name="Linde D."/>
            <person name="Babiker R."/>
            <person name="Drula E."/>
            <person name="Ayuso-Fernandez I."/>
            <person name="Pacheco R."/>
            <person name="Padilla G."/>
            <person name="Ferreira P."/>
            <person name="Barriuso J."/>
            <person name="Kellner H."/>
            <person name="Castanera R."/>
            <person name="Alfaro M."/>
            <person name="Ramirez L."/>
            <person name="Pisabarro A.G."/>
            <person name="Kuo A."/>
            <person name="Tritt A."/>
            <person name="Lipzen A."/>
            <person name="He G."/>
            <person name="Yan M."/>
            <person name="Ng V."/>
            <person name="Cullen D."/>
            <person name="Martin F."/>
            <person name="Rosso M.-N."/>
            <person name="Henrissat B."/>
            <person name="Hibbett D."/>
            <person name="Martinez A.T."/>
            <person name="Grigoriev I.V."/>
        </authorList>
    </citation>
    <scope>NUCLEOTIDE SEQUENCE</scope>
    <source>
        <strain evidence="8">CBS 506.95</strain>
    </source>
</reference>
<evidence type="ECO:0000256" key="2">
    <source>
        <dbReference type="ARBA" id="ARBA00022670"/>
    </source>
</evidence>
<feature type="binding site" evidence="5">
    <location>
        <position position="169"/>
    </location>
    <ligand>
        <name>substrate</name>
    </ligand>
</feature>
<organism evidence="8 9">
    <name type="scientific">Crepidotus variabilis</name>
    <dbReference type="NCBI Taxonomy" id="179855"/>
    <lineage>
        <taxon>Eukaryota</taxon>
        <taxon>Fungi</taxon>
        <taxon>Dikarya</taxon>
        <taxon>Basidiomycota</taxon>
        <taxon>Agaricomycotina</taxon>
        <taxon>Agaricomycetes</taxon>
        <taxon>Agaricomycetidae</taxon>
        <taxon>Agaricales</taxon>
        <taxon>Agaricineae</taxon>
        <taxon>Crepidotaceae</taxon>
        <taxon>Crepidotus</taxon>
    </lineage>
</organism>
<feature type="binding site" evidence="5">
    <location>
        <position position="186"/>
    </location>
    <ligand>
        <name>a divalent metal cation</name>
        <dbReference type="ChEBI" id="CHEBI:60240"/>
        <label>1</label>
    </ligand>
</feature>
<dbReference type="PANTHER" id="PTHR43330:SF8">
    <property type="entry name" value="METHIONINE AMINOPEPTIDASE 1D, MITOCHONDRIAL"/>
    <property type="match status" value="1"/>
</dbReference>
<feature type="domain" description="Peptidase M24" evidence="7">
    <location>
        <begin position="104"/>
        <end position="331"/>
    </location>
</feature>
<keyword evidence="1 5" id="KW-0031">Aminopeptidase</keyword>
<dbReference type="Proteomes" id="UP000807306">
    <property type="component" value="Unassembled WGS sequence"/>
</dbReference>
<proteinExistence type="inferred from homology"/>
<evidence type="ECO:0000256" key="1">
    <source>
        <dbReference type="ARBA" id="ARBA00022438"/>
    </source>
</evidence>
<dbReference type="SUPFAM" id="SSF55920">
    <property type="entry name" value="Creatinase/aminopeptidase"/>
    <property type="match status" value="1"/>
</dbReference>
<dbReference type="EMBL" id="MU157825">
    <property type="protein sequence ID" value="KAF9535155.1"/>
    <property type="molecule type" value="Genomic_DNA"/>
</dbReference>
<name>A0A9P6ETK1_9AGAR</name>
<dbReference type="GO" id="GO:0070006">
    <property type="term" value="F:metalloaminopeptidase activity"/>
    <property type="evidence" value="ECO:0007669"/>
    <property type="project" value="UniProtKB-UniRule"/>
</dbReference>
<dbReference type="GO" id="GO:0006508">
    <property type="term" value="P:proteolysis"/>
    <property type="evidence" value="ECO:0007669"/>
    <property type="project" value="UniProtKB-KW"/>
</dbReference>
<feature type="binding site" evidence="5">
    <location>
        <position position="197"/>
    </location>
    <ligand>
        <name>a divalent metal cation</name>
        <dbReference type="ChEBI" id="CHEBI:60240"/>
        <label>2</label>
        <note>catalytic</note>
    </ligand>
</feature>
<sequence length="339" mass="36943">MYRLFSIPRLWNTISRTSCHPLSLPKSRNFASVEGDVQVEDFGDYSIILPDEPFVFGTDHISPRNVPKHIVKPAYANRPGGAVSPQLPTRDSGKILLGTDEEKRLRAAASLAGQVRNFAGSLVKVGTTTNSVDQAVHEFITKHSAYPSPLNYSGFPRSICTSVNNILVHGIPDKRPLENGDIINIDITVYLNGFHGDTSQTFLVGNVDESGKELVSLTNIALRSAIRACGPGKPFKLIGKAIDEVIGTKNYCVSSQFTGHGIGRVFHSSPWIMHHVNDEPGTMEPGHCFTIEPVIIQGSNPRGWIFPDGWTASTENCARSAQAEHMVLITETGAEVLTE</sequence>
<dbReference type="AlphaFoldDB" id="A0A9P6ETK1"/>
<feature type="binding site" evidence="5">
    <location>
        <position position="292"/>
    </location>
    <ligand>
        <name>a divalent metal cation</name>
        <dbReference type="ChEBI" id="CHEBI:60240"/>
        <label>2</label>
        <note>catalytic</note>
    </ligand>
</feature>
<dbReference type="InterPro" id="IPR002467">
    <property type="entry name" value="Pept_M24A_MAP1"/>
</dbReference>
<dbReference type="InterPro" id="IPR000994">
    <property type="entry name" value="Pept_M24"/>
</dbReference>
<dbReference type="CDD" id="cd01086">
    <property type="entry name" value="MetAP1"/>
    <property type="match status" value="1"/>
</dbReference>
<evidence type="ECO:0000313" key="8">
    <source>
        <dbReference type="EMBL" id="KAF9535155.1"/>
    </source>
</evidence>
<comment type="function">
    <text evidence="6">Cotranslationally removes the N-terminal methionine from nascent proteins. The N-terminal methionine is often cleaved when the second residue in the primary sequence is small and uncharged (Met-Ala-, Cys, Gly, Pro, Ser, Thr, or Val).</text>
</comment>
<evidence type="ECO:0000259" key="7">
    <source>
        <dbReference type="Pfam" id="PF00557"/>
    </source>
</evidence>
<evidence type="ECO:0000256" key="3">
    <source>
        <dbReference type="ARBA" id="ARBA00022723"/>
    </source>
</evidence>
<gene>
    <name evidence="8" type="ORF">CPB83DRAFT_843582</name>
</gene>
<dbReference type="PRINTS" id="PR00599">
    <property type="entry name" value="MAPEPTIDASE"/>
</dbReference>
<dbReference type="Pfam" id="PF00557">
    <property type="entry name" value="Peptidase_M24"/>
    <property type="match status" value="1"/>
</dbReference>
<comment type="cofactor">
    <cofactor evidence="5">
        <name>Co(2+)</name>
        <dbReference type="ChEBI" id="CHEBI:48828"/>
    </cofactor>
    <cofactor evidence="5">
        <name>Zn(2+)</name>
        <dbReference type="ChEBI" id="CHEBI:29105"/>
    </cofactor>
    <cofactor evidence="5">
        <name>Mn(2+)</name>
        <dbReference type="ChEBI" id="CHEBI:29035"/>
    </cofactor>
    <cofactor evidence="5">
        <name>Fe(2+)</name>
        <dbReference type="ChEBI" id="CHEBI:29033"/>
    </cofactor>
    <text evidence="5">Binds 2 divalent metal cations per subunit. Has a high-affinity and a low affinity metal-binding site. The true nature of the physiological cofactor is under debate. The enzyme is active with cobalt, zinc, manganese or divalent iron ions. Most likely, methionine aminopeptidases function as mononuclear Fe(2+)-metalloproteases under physiological conditions, and the catalytically relevant metal-binding site has been assigned to the histidine-containing high-affinity site.</text>
</comment>
<feature type="binding site" evidence="5">
    <location>
        <position position="324"/>
    </location>
    <ligand>
        <name>a divalent metal cation</name>
        <dbReference type="ChEBI" id="CHEBI:60240"/>
        <label>1</label>
    </ligand>
</feature>
<keyword evidence="3 5" id="KW-0479">Metal-binding</keyword>
<dbReference type="HAMAP" id="MF_01974">
    <property type="entry name" value="MetAP_1"/>
    <property type="match status" value="1"/>
</dbReference>
<comment type="similarity">
    <text evidence="5">Belongs to the peptidase M24A family. Methionine aminopeptidase type 1 subfamily.</text>
</comment>
<dbReference type="InterPro" id="IPR001714">
    <property type="entry name" value="Pept_M24_MAP"/>
</dbReference>
<dbReference type="OrthoDB" id="3209743at2759"/>
<protein>
    <recommendedName>
        <fullName evidence="6">Methionine aminopeptidase</fullName>
        <ecNumber evidence="6">3.4.11.18</ecNumber>
    </recommendedName>
</protein>
<dbReference type="PROSITE" id="PS00680">
    <property type="entry name" value="MAP_1"/>
    <property type="match status" value="1"/>
</dbReference>
<keyword evidence="4 5" id="KW-0378">Hydrolase</keyword>
<evidence type="ECO:0000256" key="5">
    <source>
        <dbReference type="HAMAP-Rule" id="MF_03174"/>
    </source>
</evidence>
<feature type="binding site" evidence="5">
    <location>
        <position position="324"/>
    </location>
    <ligand>
        <name>a divalent metal cation</name>
        <dbReference type="ChEBI" id="CHEBI:60240"/>
        <label>2</label>
        <note>catalytic</note>
    </ligand>
</feature>
<keyword evidence="9" id="KW-1185">Reference proteome</keyword>
<dbReference type="Gene3D" id="3.90.230.10">
    <property type="entry name" value="Creatinase/methionine aminopeptidase superfamily"/>
    <property type="match status" value="1"/>
</dbReference>
<evidence type="ECO:0000256" key="6">
    <source>
        <dbReference type="RuleBase" id="RU003653"/>
    </source>
</evidence>
<dbReference type="NCBIfam" id="TIGR00500">
    <property type="entry name" value="met_pdase_I"/>
    <property type="match status" value="1"/>
</dbReference>
<feature type="binding site" evidence="5">
    <location>
        <position position="260"/>
    </location>
    <ligand>
        <name>a divalent metal cation</name>
        <dbReference type="ChEBI" id="CHEBI:60240"/>
        <label>2</label>
        <note>catalytic</note>
    </ligand>
</feature>
<dbReference type="InterPro" id="IPR036005">
    <property type="entry name" value="Creatinase/aminopeptidase-like"/>
</dbReference>
<comment type="caution">
    <text evidence="8">The sequence shown here is derived from an EMBL/GenBank/DDBJ whole genome shotgun (WGS) entry which is preliminary data.</text>
</comment>
<dbReference type="EC" id="3.4.11.18" evidence="6"/>
<dbReference type="GO" id="GO:0046872">
    <property type="term" value="F:metal ion binding"/>
    <property type="evidence" value="ECO:0007669"/>
    <property type="project" value="UniProtKB-UniRule"/>
</dbReference>
<feature type="binding site" evidence="5">
    <location>
        <position position="267"/>
    </location>
    <ligand>
        <name>substrate</name>
    </ligand>
</feature>
<dbReference type="GO" id="GO:0004239">
    <property type="term" value="F:initiator methionyl aminopeptidase activity"/>
    <property type="evidence" value="ECO:0007669"/>
    <property type="project" value="UniProtKB-UniRule"/>
</dbReference>
<comment type="catalytic activity">
    <reaction evidence="5 6">
        <text>Release of N-terminal amino acids, preferentially methionine, from peptides and arylamides.</text>
        <dbReference type="EC" id="3.4.11.18"/>
    </reaction>
</comment>
<evidence type="ECO:0000313" key="9">
    <source>
        <dbReference type="Proteomes" id="UP000807306"/>
    </source>
</evidence>
<accession>A0A9P6ETK1</accession>
<keyword evidence="2 5" id="KW-0645">Protease</keyword>